<gene>
    <name evidence="4" type="ORF">AB675_845</name>
</gene>
<dbReference type="VEuPathDB" id="FungiDB:AB675_845"/>
<name>A0A0N1I182_9EURO</name>
<dbReference type="RefSeq" id="XP_018005495.1">
    <property type="nucleotide sequence ID" value="XM_018148907.1"/>
</dbReference>
<feature type="transmembrane region" description="Helical" evidence="2">
    <location>
        <begin position="468"/>
        <end position="489"/>
    </location>
</feature>
<dbReference type="InterPro" id="IPR022703">
    <property type="entry name" value="DUF3533"/>
</dbReference>
<feature type="compositionally biased region" description="Basic and acidic residues" evidence="1">
    <location>
        <begin position="32"/>
        <end position="60"/>
    </location>
</feature>
<dbReference type="Proteomes" id="UP000038010">
    <property type="component" value="Unassembled WGS sequence"/>
</dbReference>
<dbReference type="GO" id="GO:0016020">
    <property type="term" value="C:membrane"/>
    <property type="evidence" value="ECO:0007669"/>
    <property type="project" value="TreeGrafter"/>
</dbReference>
<feature type="transmembrane region" description="Helical" evidence="2">
    <location>
        <begin position="289"/>
        <end position="309"/>
    </location>
</feature>
<dbReference type="PANTHER" id="PTHR34814:SF1">
    <property type="entry name" value="NITROSOGUANIDINE RESISTANCE PROTEIN SNG1"/>
    <property type="match status" value="1"/>
</dbReference>
<evidence type="ECO:0000313" key="5">
    <source>
        <dbReference type="Proteomes" id="UP000038010"/>
    </source>
</evidence>
<keyword evidence="2" id="KW-0812">Transmembrane</keyword>
<keyword evidence="2" id="KW-0472">Membrane</keyword>
<dbReference type="OrthoDB" id="2140105at2759"/>
<evidence type="ECO:0000256" key="1">
    <source>
        <dbReference type="SAM" id="MobiDB-lite"/>
    </source>
</evidence>
<dbReference type="EMBL" id="LFJN01000001">
    <property type="protein sequence ID" value="KPI45532.1"/>
    <property type="molecule type" value="Genomic_DNA"/>
</dbReference>
<keyword evidence="2" id="KW-1133">Transmembrane helix</keyword>
<sequence length="516" mass="57749">MTSSIAFHLNKGRNRQEGLDQDRSNSTLADANDNHEKDNEDNSGDHNNNDRDVENDHSEPKPVGFWDHSLKHVRLTIFRKWAVTTVMLCTFILAILSLYWGVLYGLTDKLSRLTVVVVSFDGQGYPAGTATVVGDAVTRAAEQQAAITSGALGFRVENPADYNNDPLAVRQHVYDEHAWAAVIVNANASYLLQQAVAEGNADYDPQGAMQIVYVQARNEQTYNNYIVPQLDKFLINIQAQFGQQWISRVLADDSLNAATYNNAPQALNPAIGASIFNLRPFSPPQATPAISIGLIYLIIISFFTFSFYLPIHSQFLIPKGHPPLHFYQLVLWRLFATFLAYFFLSLAYSLVSLAFQIPFSNTTPEPQTAVVNNADAFGRGTFVVYWMLNLLGMYALGLASENVAMVIGQPWAALWLIFWVITNVASSFYTIPLAPQFFNYGYAWPLHHVVNASRTIIFDTHSRLGLNFGVLAAWSAVNTAFFVPCALFMRWKAQKEHMRELAGGDRKRKIKYLVDG</sequence>
<dbReference type="GeneID" id="28740776"/>
<feature type="transmembrane region" description="Helical" evidence="2">
    <location>
        <begin position="81"/>
        <end position="102"/>
    </location>
</feature>
<feature type="transmembrane region" description="Helical" evidence="2">
    <location>
        <begin position="411"/>
        <end position="431"/>
    </location>
</feature>
<proteinExistence type="predicted"/>
<dbReference type="PANTHER" id="PTHR34814">
    <property type="entry name" value="NITROSOGUANIDINE RESISTANCE PROTEIN SNG1"/>
    <property type="match status" value="1"/>
</dbReference>
<evidence type="ECO:0000256" key="2">
    <source>
        <dbReference type="SAM" id="Phobius"/>
    </source>
</evidence>
<keyword evidence="5" id="KW-1185">Reference proteome</keyword>
<dbReference type="STRING" id="1664694.A0A0N1I182"/>
<protein>
    <submittedName>
        <fullName evidence="4">Nitrosoguanidine resistance protein SNG1</fullName>
    </submittedName>
</protein>
<organism evidence="4 5">
    <name type="scientific">Cyphellophora attinorum</name>
    <dbReference type="NCBI Taxonomy" id="1664694"/>
    <lineage>
        <taxon>Eukaryota</taxon>
        <taxon>Fungi</taxon>
        <taxon>Dikarya</taxon>
        <taxon>Ascomycota</taxon>
        <taxon>Pezizomycotina</taxon>
        <taxon>Eurotiomycetes</taxon>
        <taxon>Chaetothyriomycetidae</taxon>
        <taxon>Chaetothyriales</taxon>
        <taxon>Cyphellophoraceae</taxon>
        <taxon>Cyphellophora</taxon>
    </lineage>
</organism>
<feature type="transmembrane region" description="Helical" evidence="2">
    <location>
        <begin position="377"/>
        <end position="399"/>
    </location>
</feature>
<dbReference type="AlphaFoldDB" id="A0A0N1I182"/>
<feature type="compositionally biased region" description="Basic and acidic residues" evidence="1">
    <location>
        <begin position="14"/>
        <end position="23"/>
    </location>
</feature>
<dbReference type="Pfam" id="PF12051">
    <property type="entry name" value="DUF3533"/>
    <property type="match status" value="1"/>
</dbReference>
<evidence type="ECO:0000259" key="3">
    <source>
        <dbReference type="Pfam" id="PF12051"/>
    </source>
</evidence>
<feature type="transmembrane region" description="Helical" evidence="2">
    <location>
        <begin position="330"/>
        <end position="357"/>
    </location>
</feature>
<feature type="region of interest" description="Disordered" evidence="1">
    <location>
        <begin position="1"/>
        <end position="61"/>
    </location>
</feature>
<feature type="domain" description="DUF3533" evidence="3">
    <location>
        <begin position="85"/>
        <end position="479"/>
    </location>
</feature>
<dbReference type="InterPro" id="IPR053001">
    <property type="entry name" value="MNNG_permease-like"/>
</dbReference>
<reference evidence="4 5" key="1">
    <citation type="submission" date="2015-06" db="EMBL/GenBank/DDBJ databases">
        <title>Draft genome of the ant-associated black yeast Phialophora attae CBS 131958.</title>
        <authorList>
            <person name="Moreno L.F."/>
            <person name="Stielow B.J."/>
            <person name="de Hoog S."/>
            <person name="Vicente V.A."/>
            <person name="Weiss V.A."/>
            <person name="de Vries M."/>
            <person name="Cruz L.M."/>
            <person name="Souza E.M."/>
        </authorList>
    </citation>
    <scope>NUCLEOTIDE SEQUENCE [LARGE SCALE GENOMIC DNA]</scope>
    <source>
        <strain evidence="4 5">CBS 131958</strain>
    </source>
</reference>
<evidence type="ECO:0000313" key="4">
    <source>
        <dbReference type="EMBL" id="KPI45532.1"/>
    </source>
</evidence>
<comment type="caution">
    <text evidence="4">The sequence shown here is derived from an EMBL/GenBank/DDBJ whole genome shotgun (WGS) entry which is preliminary data.</text>
</comment>
<accession>A0A0N1I182</accession>